<gene>
    <name evidence="4" type="ORF">MEDL_22422</name>
</gene>
<protein>
    <recommendedName>
        <fullName evidence="3">Integrase SAM-like N-terminal domain-containing protein</fullName>
    </recommendedName>
</protein>
<comment type="caution">
    <text evidence="4">The sequence shown here is derived from an EMBL/GenBank/DDBJ whole genome shotgun (WGS) entry which is preliminary data.</text>
</comment>
<feature type="domain" description="Integrase SAM-like N-terminal" evidence="3">
    <location>
        <begin position="365"/>
        <end position="428"/>
    </location>
</feature>
<dbReference type="AlphaFoldDB" id="A0A8S3RPF4"/>
<dbReference type="EMBL" id="CAJPWZ010001104">
    <property type="protein sequence ID" value="CAG2208146.1"/>
    <property type="molecule type" value="Genomic_DNA"/>
</dbReference>
<organism evidence="4 5">
    <name type="scientific">Mytilus edulis</name>
    <name type="common">Blue mussel</name>
    <dbReference type="NCBI Taxonomy" id="6550"/>
    <lineage>
        <taxon>Eukaryota</taxon>
        <taxon>Metazoa</taxon>
        <taxon>Spiralia</taxon>
        <taxon>Lophotrochozoa</taxon>
        <taxon>Mollusca</taxon>
        <taxon>Bivalvia</taxon>
        <taxon>Autobranchia</taxon>
        <taxon>Pteriomorphia</taxon>
        <taxon>Mytilida</taxon>
        <taxon>Mytiloidea</taxon>
        <taxon>Mytilidae</taxon>
        <taxon>Mytilinae</taxon>
        <taxon>Mytilus</taxon>
    </lineage>
</organism>
<feature type="region of interest" description="Disordered" evidence="2">
    <location>
        <begin position="1"/>
        <end position="35"/>
    </location>
</feature>
<dbReference type="Gene3D" id="1.10.150.130">
    <property type="match status" value="1"/>
</dbReference>
<proteinExistence type="predicted"/>
<evidence type="ECO:0000313" key="4">
    <source>
        <dbReference type="EMBL" id="CAG2208146.1"/>
    </source>
</evidence>
<dbReference type="GO" id="GO:0015074">
    <property type="term" value="P:DNA integration"/>
    <property type="evidence" value="ECO:0007669"/>
    <property type="project" value="InterPro"/>
</dbReference>
<dbReference type="PANTHER" id="PTHR35558:SF1">
    <property type="entry name" value="ENDONUCLEASE_EXONUCLEASE_PHOSPHATASE DOMAIN-CONTAINING PROTEIN"/>
    <property type="match status" value="1"/>
</dbReference>
<evidence type="ECO:0000259" key="3">
    <source>
        <dbReference type="Pfam" id="PF02899"/>
    </source>
</evidence>
<keyword evidence="1" id="KW-0238">DNA-binding</keyword>
<dbReference type="Pfam" id="PF02899">
    <property type="entry name" value="Phage_int_SAM_1"/>
    <property type="match status" value="1"/>
</dbReference>
<dbReference type="InterPro" id="IPR004107">
    <property type="entry name" value="Integrase_SAM-like_N"/>
</dbReference>
<evidence type="ECO:0000256" key="1">
    <source>
        <dbReference type="ARBA" id="ARBA00023125"/>
    </source>
</evidence>
<dbReference type="GO" id="GO:0003677">
    <property type="term" value="F:DNA binding"/>
    <property type="evidence" value="ECO:0007669"/>
    <property type="project" value="UniProtKB-KW"/>
</dbReference>
<dbReference type="SUPFAM" id="SSF47823">
    <property type="entry name" value="lambda integrase-like, N-terminal domain"/>
    <property type="match status" value="1"/>
</dbReference>
<dbReference type="InterPro" id="IPR010998">
    <property type="entry name" value="Integrase_recombinase_N"/>
</dbReference>
<reference evidence="4" key="1">
    <citation type="submission" date="2021-03" db="EMBL/GenBank/DDBJ databases">
        <authorList>
            <person name="Bekaert M."/>
        </authorList>
    </citation>
    <scope>NUCLEOTIDE SEQUENCE</scope>
</reference>
<evidence type="ECO:0000256" key="2">
    <source>
        <dbReference type="SAM" id="MobiDB-lite"/>
    </source>
</evidence>
<dbReference type="OrthoDB" id="6063244at2759"/>
<dbReference type="PANTHER" id="PTHR35558">
    <property type="entry name" value="SGNH_HYDRO DOMAIN-CONTAINING PROTEIN"/>
    <property type="match status" value="1"/>
</dbReference>
<keyword evidence="5" id="KW-1185">Reference proteome</keyword>
<feature type="compositionally biased region" description="Polar residues" evidence="2">
    <location>
        <begin position="26"/>
        <end position="35"/>
    </location>
</feature>
<dbReference type="Proteomes" id="UP000683360">
    <property type="component" value="Unassembled WGS sequence"/>
</dbReference>
<sequence>MLRRGTRKRTASARAGVRRTPVVSKGVSSRASVQSSMTVTRPEAIYSTAGHDGAAIPTTATLSTTRMLMPTFSSNQDNSVHIPDMLSWQPRPAIDPQPTVDNTQFVSQTGNVTNNDYVQIPNRIESVHENLGINVTQSIKEKILKGEFIDLACLLNNSVNTGSDKQKLTWAQGEFILQPISQQSKITNIEKWTDAFIIFIYIYCAVHVNRFKELLKYMHTIRLGAQRNQGMGWKNYDEQYRLRKAHEPSSLWSNIDNELWLLYMQPVNTISNVSLNVSNSNIQDSSGHGNKCYSYNYEGSCWKTPCFYSHLCLRCNGSHPIINCQRQLGNLKRFRELAPGAEWVPRKQPRRVQRFDIEFETNRLINCSLAPNTIQAYQRALNALAKFRDSFDLDHSFPIPLNHITQFIAYMSCLDMASSTVKCYISAISFYNKINNYEDMSQLFVVRKMIDGMARSKLKT</sequence>
<name>A0A8S3RPF4_MYTED</name>
<feature type="compositionally biased region" description="Basic residues" evidence="2">
    <location>
        <begin position="1"/>
        <end position="11"/>
    </location>
</feature>
<accession>A0A8S3RPF4</accession>
<evidence type="ECO:0000313" key="5">
    <source>
        <dbReference type="Proteomes" id="UP000683360"/>
    </source>
</evidence>